<keyword evidence="2" id="KW-1185">Reference proteome</keyword>
<organism evidence="1 2">
    <name type="scientific">Enterocloster alcoholdehydrogenati</name>
    <dbReference type="NCBI Taxonomy" id="2547410"/>
    <lineage>
        <taxon>Bacteria</taxon>
        <taxon>Bacillati</taxon>
        <taxon>Bacillota</taxon>
        <taxon>Clostridia</taxon>
        <taxon>Lachnospirales</taxon>
        <taxon>Lachnospiraceae</taxon>
        <taxon>Enterocloster</taxon>
    </lineage>
</organism>
<comment type="caution">
    <text evidence="1">The sequence shown here is derived from an EMBL/GenBank/DDBJ whole genome shotgun (WGS) entry which is preliminary data.</text>
</comment>
<sequence length="50" mass="5860">MDKDFSEGFMHDIADLLECCKENNTDNVDLKFTFEDLELKVNITFSIKQN</sequence>
<dbReference type="Proteomes" id="UP001600894">
    <property type="component" value="Unassembled WGS sequence"/>
</dbReference>
<evidence type="ECO:0000313" key="1">
    <source>
        <dbReference type="EMBL" id="GAA6269621.1"/>
    </source>
</evidence>
<evidence type="ECO:0000313" key="2">
    <source>
        <dbReference type="Proteomes" id="UP001600894"/>
    </source>
</evidence>
<name>A0ABQ0B044_9FIRM</name>
<proteinExistence type="predicted"/>
<gene>
    <name evidence="1" type="ORF">F130042H8_26810</name>
</gene>
<dbReference type="EMBL" id="BAABXL010000001">
    <property type="protein sequence ID" value="GAA6269621.1"/>
    <property type="molecule type" value="Genomic_DNA"/>
</dbReference>
<protein>
    <submittedName>
        <fullName evidence="1">Uncharacterized protein</fullName>
    </submittedName>
</protein>
<dbReference type="RefSeq" id="WP_176255925.1">
    <property type="nucleotide sequence ID" value="NZ_BAABXL010000001.1"/>
</dbReference>
<reference evidence="1 2" key="1">
    <citation type="submission" date="2024-04" db="EMBL/GenBank/DDBJ databases">
        <title>Defined microbial consortia suppress multidrug-resistant proinflammatory Enterobacteriaceae via ecological control.</title>
        <authorList>
            <person name="Furuichi M."/>
            <person name="Kawaguchi T."/>
            <person name="Pust M."/>
            <person name="Yasuma K."/>
            <person name="Plichta D."/>
            <person name="Hasegawa N."/>
            <person name="Ohya T."/>
            <person name="Bhattarai S."/>
            <person name="Sasajima S."/>
            <person name="Aoto Y."/>
            <person name="Tuganbaev T."/>
            <person name="Yaginuma M."/>
            <person name="Ueda M."/>
            <person name="Okahashi N."/>
            <person name="Amafuji K."/>
            <person name="Kiridooshi Y."/>
            <person name="Sugita K."/>
            <person name="Strazar M."/>
            <person name="Skelly A."/>
            <person name="Suda W."/>
            <person name="Hattori M."/>
            <person name="Nakamoto N."/>
            <person name="Caballero S."/>
            <person name="Norman J."/>
            <person name="Olle B."/>
            <person name="Tanoue T."/>
            <person name="Arita M."/>
            <person name="Bucci V."/>
            <person name="Atarashi K."/>
            <person name="Xavier R."/>
            <person name="Honda K."/>
        </authorList>
    </citation>
    <scope>NUCLEOTIDE SEQUENCE [LARGE SCALE GENOMIC DNA]</scope>
    <source>
        <strain evidence="2">f13</strain>
    </source>
</reference>
<accession>A0ABQ0B044</accession>